<dbReference type="OrthoDB" id="2969610at2"/>
<dbReference type="AlphaFoldDB" id="A0A084GXB8"/>
<reference evidence="2 3" key="1">
    <citation type="journal article" date="2005" name="Int. J. Syst. Evol. Microbiol.">
        <title>Bacillus cibi sp. nov., isolated from jeotgal, a traditional Korean fermented seafood.</title>
        <authorList>
            <person name="Yoon J.H."/>
            <person name="Lee C.H."/>
            <person name="Oh T.K."/>
        </authorList>
    </citation>
    <scope>NUCLEOTIDE SEQUENCE [LARGE SCALE GENOMIC DNA]</scope>
    <source>
        <strain evidence="2 3">DSM 16189</strain>
    </source>
</reference>
<protein>
    <submittedName>
        <fullName evidence="2">Uncharacterized protein</fullName>
    </submittedName>
</protein>
<accession>A0A084GXB8</accession>
<dbReference type="Proteomes" id="UP000028549">
    <property type="component" value="Unassembled WGS sequence"/>
</dbReference>
<keyword evidence="1" id="KW-0472">Membrane</keyword>
<comment type="caution">
    <text evidence="2">The sequence shown here is derived from an EMBL/GenBank/DDBJ whole genome shotgun (WGS) entry which is preliminary data.</text>
</comment>
<evidence type="ECO:0000313" key="2">
    <source>
        <dbReference type="EMBL" id="KEZ51980.1"/>
    </source>
</evidence>
<keyword evidence="1" id="KW-0812">Transmembrane</keyword>
<name>A0A084GXB8_METID</name>
<organism evidence="2 3">
    <name type="scientific">Metabacillus indicus</name>
    <name type="common">Bacillus indicus</name>
    <dbReference type="NCBI Taxonomy" id="246786"/>
    <lineage>
        <taxon>Bacteria</taxon>
        <taxon>Bacillati</taxon>
        <taxon>Bacillota</taxon>
        <taxon>Bacilli</taxon>
        <taxon>Bacillales</taxon>
        <taxon>Bacillaceae</taxon>
        <taxon>Metabacillus</taxon>
    </lineage>
</organism>
<evidence type="ECO:0000256" key="1">
    <source>
        <dbReference type="SAM" id="Phobius"/>
    </source>
</evidence>
<sequence>MRIVYLLLAGAMLFYALPRLDISSANPLESLFSLIWILFALFAAGGNLTGLMYAPKKHKAKQAQVRRMKVRQRAAAR</sequence>
<keyword evidence="1" id="KW-1133">Transmembrane helix</keyword>
<feature type="transmembrane region" description="Helical" evidence="1">
    <location>
        <begin position="34"/>
        <end position="54"/>
    </location>
</feature>
<keyword evidence="3" id="KW-1185">Reference proteome</keyword>
<dbReference type="RefSeq" id="WP_029566854.1">
    <property type="nucleotide sequence ID" value="NZ_CP176757.1"/>
</dbReference>
<gene>
    <name evidence="2" type="ORF">GS18_0212840</name>
</gene>
<dbReference type="STRING" id="246786.GS18_0212840"/>
<evidence type="ECO:0000313" key="3">
    <source>
        <dbReference type="Proteomes" id="UP000028549"/>
    </source>
</evidence>
<dbReference type="EMBL" id="JNVC02000005">
    <property type="protein sequence ID" value="KEZ51980.1"/>
    <property type="molecule type" value="Genomic_DNA"/>
</dbReference>
<proteinExistence type="predicted"/>